<evidence type="ECO:0000313" key="4">
    <source>
        <dbReference type="Proteomes" id="UP000499080"/>
    </source>
</evidence>
<feature type="compositionally biased region" description="Polar residues" evidence="1">
    <location>
        <begin position="24"/>
        <end position="33"/>
    </location>
</feature>
<proteinExistence type="predicted"/>
<dbReference type="GO" id="GO:0016887">
    <property type="term" value="F:ATP hydrolysis activity"/>
    <property type="evidence" value="ECO:0007669"/>
    <property type="project" value="InterPro"/>
</dbReference>
<reference evidence="3 4" key="1">
    <citation type="journal article" date="2019" name="Sci. Rep.">
        <title>Orb-weaving spider Araneus ventricosus genome elucidates the spidroin gene catalogue.</title>
        <authorList>
            <person name="Kono N."/>
            <person name="Nakamura H."/>
            <person name="Ohtoshi R."/>
            <person name="Moran D.A.P."/>
            <person name="Shinohara A."/>
            <person name="Yoshida Y."/>
            <person name="Fujiwara M."/>
            <person name="Mori M."/>
            <person name="Tomita M."/>
            <person name="Arakawa K."/>
        </authorList>
    </citation>
    <scope>NUCLEOTIDE SEQUENCE [LARGE SCALE GENOMIC DNA]</scope>
</reference>
<name>A0A4Y2KYA1_ARAVE</name>
<organism evidence="3 4">
    <name type="scientific">Araneus ventricosus</name>
    <name type="common">Orbweaver spider</name>
    <name type="synonym">Epeira ventricosa</name>
    <dbReference type="NCBI Taxonomy" id="182803"/>
    <lineage>
        <taxon>Eukaryota</taxon>
        <taxon>Metazoa</taxon>
        <taxon>Ecdysozoa</taxon>
        <taxon>Arthropoda</taxon>
        <taxon>Chelicerata</taxon>
        <taxon>Arachnida</taxon>
        <taxon>Araneae</taxon>
        <taxon>Araneomorphae</taxon>
        <taxon>Entelegynae</taxon>
        <taxon>Araneoidea</taxon>
        <taxon>Araneidae</taxon>
        <taxon>Araneus</taxon>
    </lineage>
</organism>
<keyword evidence="4" id="KW-1185">Reference proteome</keyword>
<dbReference type="SUPFAM" id="SSF52540">
    <property type="entry name" value="P-loop containing nucleoside triphosphate hydrolases"/>
    <property type="match status" value="1"/>
</dbReference>
<dbReference type="InterPro" id="IPR027417">
    <property type="entry name" value="P-loop_NTPase"/>
</dbReference>
<gene>
    <name evidence="3" type="ORF">AVEN_140575_1</name>
</gene>
<dbReference type="AlphaFoldDB" id="A0A4Y2KYA1"/>
<dbReference type="EMBL" id="BGPR01005069">
    <property type="protein sequence ID" value="GBN06493.1"/>
    <property type="molecule type" value="Genomic_DNA"/>
</dbReference>
<dbReference type="InterPro" id="IPR003439">
    <property type="entry name" value="ABC_transporter-like_ATP-bd"/>
</dbReference>
<comment type="caution">
    <text evidence="3">The sequence shown here is derived from an EMBL/GenBank/DDBJ whole genome shotgun (WGS) entry which is preliminary data.</text>
</comment>
<dbReference type="Proteomes" id="UP000499080">
    <property type="component" value="Unassembled WGS sequence"/>
</dbReference>
<dbReference type="Pfam" id="PF00005">
    <property type="entry name" value="ABC_tran"/>
    <property type="match status" value="1"/>
</dbReference>
<sequence>MSHLDFRLQLVEELAKIYGESKHSSQNTTSSDRLTGRHFPSRIQPTQKKKAPTKICVVCSQKFNEKGQRVDDCMEALGLKEHQKNKASQLSVGQRKRMCIAQKIVSNRPSSSSMSPPGWSRTRIFLHGSLIIASRIVLSFIVDNVRLNILQCPILHSRRPSDLDTRICNKLHAIKTQINLWTTLPSRKFDIILNRLNWAHTILPSVSAVGRTSNHLKPL</sequence>
<evidence type="ECO:0000256" key="1">
    <source>
        <dbReference type="SAM" id="MobiDB-lite"/>
    </source>
</evidence>
<evidence type="ECO:0000313" key="3">
    <source>
        <dbReference type="EMBL" id="GBN06493.1"/>
    </source>
</evidence>
<dbReference type="Gene3D" id="3.40.50.300">
    <property type="entry name" value="P-loop containing nucleotide triphosphate hydrolases"/>
    <property type="match status" value="1"/>
</dbReference>
<feature type="region of interest" description="Disordered" evidence="1">
    <location>
        <begin position="20"/>
        <end position="46"/>
    </location>
</feature>
<protein>
    <recommendedName>
        <fullName evidence="2">ABC transporter domain-containing protein</fullName>
    </recommendedName>
</protein>
<accession>A0A4Y2KYA1</accession>
<evidence type="ECO:0000259" key="2">
    <source>
        <dbReference type="Pfam" id="PF00005"/>
    </source>
</evidence>
<dbReference type="GO" id="GO:0005524">
    <property type="term" value="F:ATP binding"/>
    <property type="evidence" value="ECO:0007669"/>
    <property type="project" value="InterPro"/>
</dbReference>
<dbReference type="OrthoDB" id="6078215at2759"/>
<feature type="domain" description="ABC transporter" evidence="2">
    <location>
        <begin position="38"/>
        <end position="108"/>
    </location>
</feature>